<keyword evidence="2 4" id="KW-0238">DNA-binding</keyword>
<evidence type="ECO:0000313" key="6">
    <source>
        <dbReference type="EMBL" id="SCF49245.1"/>
    </source>
</evidence>
<keyword evidence="7" id="KW-1185">Reference proteome</keyword>
<evidence type="ECO:0000256" key="4">
    <source>
        <dbReference type="PROSITE-ProRule" id="PRU00335"/>
    </source>
</evidence>
<feature type="domain" description="HTH tetR-type" evidence="5">
    <location>
        <begin position="13"/>
        <end position="73"/>
    </location>
</feature>
<evidence type="ECO:0000256" key="3">
    <source>
        <dbReference type="ARBA" id="ARBA00023163"/>
    </source>
</evidence>
<dbReference type="InterPro" id="IPR011075">
    <property type="entry name" value="TetR_C"/>
</dbReference>
<proteinExistence type="predicted"/>
<dbReference type="InterPro" id="IPR001647">
    <property type="entry name" value="HTH_TetR"/>
</dbReference>
<dbReference type="PROSITE" id="PS50977">
    <property type="entry name" value="HTH_TETR_2"/>
    <property type="match status" value="1"/>
</dbReference>
<accession>A0A1C5AVJ6</accession>
<keyword evidence="1" id="KW-0805">Transcription regulation</keyword>
<dbReference type="InterPro" id="IPR009057">
    <property type="entry name" value="Homeodomain-like_sf"/>
</dbReference>
<dbReference type="EMBL" id="FMCT01000021">
    <property type="protein sequence ID" value="SCF49245.1"/>
    <property type="molecule type" value="Genomic_DNA"/>
</dbReference>
<dbReference type="InterPro" id="IPR036271">
    <property type="entry name" value="Tet_transcr_reg_TetR-rel_C_sf"/>
</dbReference>
<dbReference type="SUPFAM" id="SSF48498">
    <property type="entry name" value="Tetracyclin repressor-like, C-terminal domain"/>
    <property type="match status" value="1"/>
</dbReference>
<evidence type="ECO:0000313" key="7">
    <source>
        <dbReference type="Proteomes" id="UP000183585"/>
    </source>
</evidence>
<dbReference type="RefSeq" id="WP_218107455.1">
    <property type="nucleotide sequence ID" value="NZ_FMCT01000021.1"/>
</dbReference>
<name>A0A1C5AVJ6_9ACTN</name>
<sequence length="197" mass="21051">MDRSGDAVDVRVQRSKAAVLAKTYELLTSGGIGGVSIDEVSRRSGVAKTTIYRHWPSRAALLVEACSTIGTAPPVPDTGSFGADLAALTEELAEQLRSARWAAVLPSIVDAAEREPELAGLHADLHARLMAPFGAVTERARARGELAADREPADVTAAIAGPLFYRRWFSREPLDAAFVQRVVEDALGQLSVRPHSP</sequence>
<dbReference type="PRINTS" id="PR00455">
    <property type="entry name" value="HTHTETR"/>
</dbReference>
<dbReference type="PANTHER" id="PTHR30055">
    <property type="entry name" value="HTH-TYPE TRANSCRIPTIONAL REGULATOR RUTR"/>
    <property type="match status" value="1"/>
</dbReference>
<dbReference type="SUPFAM" id="SSF46689">
    <property type="entry name" value="Homeodomain-like"/>
    <property type="match status" value="1"/>
</dbReference>
<evidence type="ECO:0000256" key="1">
    <source>
        <dbReference type="ARBA" id="ARBA00023015"/>
    </source>
</evidence>
<dbReference type="PANTHER" id="PTHR30055:SF148">
    <property type="entry name" value="TETR-FAMILY TRANSCRIPTIONAL REGULATOR"/>
    <property type="match status" value="1"/>
</dbReference>
<dbReference type="GO" id="GO:0003700">
    <property type="term" value="F:DNA-binding transcription factor activity"/>
    <property type="evidence" value="ECO:0007669"/>
    <property type="project" value="TreeGrafter"/>
</dbReference>
<protein>
    <submittedName>
        <fullName evidence="6">Transcriptional regulator, TetR family</fullName>
    </submittedName>
</protein>
<dbReference type="Gene3D" id="1.10.10.60">
    <property type="entry name" value="Homeodomain-like"/>
    <property type="match status" value="1"/>
</dbReference>
<dbReference type="Proteomes" id="UP000183585">
    <property type="component" value="Unassembled WGS sequence"/>
</dbReference>
<feature type="DNA-binding region" description="H-T-H motif" evidence="4">
    <location>
        <begin position="36"/>
        <end position="55"/>
    </location>
</feature>
<keyword evidence="3" id="KW-0804">Transcription</keyword>
<dbReference type="Gene3D" id="1.10.357.10">
    <property type="entry name" value="Tetracycline Repressor, domain 2"/>
    <property type="match status" value="1"/>
</dbReference>
<evidence type="ECO:0000259" key="5">
    <source>
        <dbReference type="PROSITE" id="PS50977"/>
    </source>
</evidence>
<reference evidence="7" key="1">
    <citation type="submission" date="2016-06" db="EMBL/GenBank/DDBJ databases">
        <authorList>
            <person name="Varghese N."/>
            <person name="Submissions Spin"/>
        </authorList>
    </citation>
    <scope>NUCLEOTIDE SEQUENCE [LARGE SCALE GENOMIC DNA]</scope>
    <source>
        <strain evidence="7">DSM 43168</strain>
    </source>
</reference>
<organism evidence="6 7">
    <name type="scientific">Micromonospora carbonacea</name>
    <dbReference type="NCBI Taxonomy" id="47853"/>
    <lineage>
        <taxon>Bacteria</taxon>
        <taxon>Bacillati</taxon>
        <taxon>Actinomycetota</taxon>
        <taxon>Actinomycetes</taxon>
        <taxon>Micromonosporales</taxon>
        <taxon>Micromonosporaceae</taxon>
        <taxon>Micromonospora</taxon>
    </lineage>
</organism>
<dbReference type="GO" id="GO:0000976">
    <property type="term" value="F:transcription cis-regulatory region binding"/>
    <property type="evidence" value="ECO:0007669"/>
    <property type="project" value="TreeGrafter"/>
</dbReference>
<gene>
    <name evidence="6" type="ORF">GA0070563_12164</name>
</gene>
<dbReference type="AlphaFoldDB" id="A0A1C5AVJ6"/>
<dbReference type="Pfam" id="PF16859">
    <property type="entry name" value="TetR_C_11"/>
    <property type="match status" value="1"/>
</dbReference>
<evidence type="ECO:0000256" key="2">
    <source>
        <dbReference type="ARBA" id="ARBA00023125"/>
    </source>
</evidence>
<dbReference type="Pfam" id="PF00440">
    <property type="entry name" value="TetR_N"/>
    <property type="match status" value="1"/>
</dbReference>
<dbReference type="InterPro" id="IPR050109">
    <property type="entry name" value="HTH-type_TetR-like_transc_reg"/>
</dbReference>